<dbReference type="SUPFAM" id="SSF52210">
    <property type="entry name" value="Succinyl-CoA synthetase domains"/>
    <property type="match status" value="2"/>
</dbReference>
<dbReference type="Gene3D" id="3.40.50.720">
    <property type="entry name" value="NAD(P)-binding Rossmann-like Domain"/>
    <property type="match status" value="1"/>
</dbReference>
<protein>
    <submittedName>
        <fullName evidence="2">Acetate--CoA ligase family protein</fullName>
    </submittedName>
</protein>
<dbReference type="PANTHER" id="PTHR42793:SF1">
    <property type="entry name" value="PEPTIDYL-LYSINE N-ACETYLTRANSFERASE PATZ"/>
    <property type="match status" value="1"/>
</dbReference>
<keyword evidence="3" id="KW-1185">Reference proteome</keyword>
<dbReference type="Gene3D" id="3.30.1490.20">
    <property type="entry name" value="ATP-grasp fold, A domain"/>
    <property type="match status" value="1"/>
</dbReference>
<dbReference type="Pfam" id="PF13607">
    <property type="entry name" value="Succ_CoA_lig"/>
    <property type="match status" value="1"/>
</dbReference>
<dbReference type="Gene3D" id="3.40.50.261">
    <property type="entry name" value="Succinyl-CoA synthetase domains"/>
    <property type="match status" value="2"/>
</dbReference>
<dbReference type="InterPro" id="IPR036291">
    <property type="entry name" value="NAD(P)-bd_dom_sf"/>
</dbReference>
<dbReference type="InterPro" id="IPR013815">
    <property type="entry name" value="ATP_grasp_subdomain_1"/>
</dbReference>
<name>A0ABP7GW50_9MICO</name>
<feature type="domain" description="CoA-binding" evidence="1">
    <location>
        <begin position="8"/>
        <end position="104"/>
    </location>
</feature>
<evidence type="ECO:0000313" key="3">
    <source>
        <dbReference type="Proteomes" id="UP001500540"/>
    </source>
</evidence>
<dbReference type="SUPFAM" id="SSF51735">
    <property type="entry name" value="NAD(P)-binding Rossmann-fold domains"/>
    <property type="match status" value="1"/>
</dbReference>
<evidence type="ECO:0000313" key="2">
    <source>
        <dbReference type="EMBL" id="GAA3776797.1"/>
    </source>
</evidence>
<evidence type="ECO:0000259" key="1">
    <source>
        <dbReference type="SMART" id="SM00881"/>
    </source>
</evidence>
<comment type="caution">
    <text evidence="2">The sequence shown here is derived from an EMBL/GenBank/DDBJ whole genome shotgun (WGS) entry which is preliminary data.</text>
</comment>
<dbReference type="Pfam" id="PF13549">
    <property type="entry name" value="ATP-grasp_5"/>
    <property type="match status" value="1"/>
</dbReference>
<keyword evidence="2" id="KW-0436">Ligase</keyword>
<gene>
    <name evidence="2" type="ORF">GCM10022240_30340</name>
</gene>
<dbReference type="InterPro" id="IPR032875">
    <property type="entry name" value="Succ_CoA_lig_flav_dom"/>
</dbReference>
<organism evidence="2 3">
    <name type="scientific">Microbacterium kribbense</name>
    <dbReference type="NCBI Taxonomy" id="433645"/>
    <lineage>
        <taxon>Bacteria</taxon>
        <taxon>Bacillati</taxon>
        <taxon>Actinomycetota</taxon>
        <taxon>Actinomycetes</taxon>
        <taxon>Micrococcales</taxon>
        <taxon>Microbacteriaceae</taxon>
        <taxon>Microbacterium</taxon>
    </lineage>
</organism>
<dbReference type="EMBL" id="BAABAF010000012">
    <property type="protein sequence ID" value="GAA3776797.1"/>
    <property type="molecule type" value="Genomic_DNA"/>
</dbReference>
<dbReference type="GO" id="GO:0016874">
    <property type="term" value="F:ligase activity"/>
    <property type="evidence" value="ECO:0007669"/>
    <property type="project" value="UniProtKB-KW"/>
</dbReference>
<dbReference type="InterPro" id="IPR003781">
    <property type="entry name" value="CoA-bd"/>
</dbReference>
<dbReference type="Pfam" id="PF13380">
    <property type="entry name" value="CoA_binding_2"/>
    <property type="match status" value="1"/>
</dbReference>
<reference evidence="3" key="1">
    <citation type="journal article" date="2019" name="Int. J. Syst. Evol. Microbiol.">
        <title>The Global Catalogue of Microorganisms (GCM) 10K type strain sequencing project: providing services to taxonomists for standard genome sequencing and annotation.</title>
        <authorList>
            <consortium name="The Broad Institute Genomics Platform"/>
            <consortium name="The Broad Institute Genome Sequencing Center for Infectious Disease"/>
            <person name="Wu L."/>
            <person name="Ma J."/>
        </authorList>
    </citation>
    <scope>NUCLEOTIDE SEQUENCE [LARGE SCALE GENOMIC DNA]</scope>
    <source>
        <strain evidence="3">JCM 16950</strain>
    </source>
</reference>
<accession>A0ABP7GW50</accession>
<sequence>MKPGMEALLTPGSVVVVGASRDPRKWGNRLIRETQQMGFEGELFGVNPSPDCIIDGVEVVTGIDRLRDGIDLAFLALPSSKVLDAATQCMRRGIQTLIVPSSGFGESTSEGAALEGQLLTLTQQHHARLLGPNCFGLASHVGKINLTPFAPFPSGRIGLVSQSGNVAAEAFIGARRRGLGFSHCVGIGNQLDLSIPEIVNWLAEDENTDAIGLYIEGLPASAGEVFVHALQRCRASGKPVVAIKSGTSSAGARVAGSHTRSLSSDDAVWAEVLASCDVSRAADAEELLDILSFTRQPRPSGLRIGVLTDGGGDSILSLDELSRHGLAAPAFSPDLQVELGRFVPDDAPRSPGMNPLTLDTAGGVEDDPQILSRCLAPVAESGEVDVIVIGGLFGTYSARRDEENSAAQAITQIAEQGNIVIAAQSPLTREESEPLRILQDSGIPVFRTVRQLFSSLRRYATARGMTPAVASEPQAKSGSPAETMLSPEAAWDLLTSAGIALPQQYLGDDIELICDAATRIGFPVCLKVSNPLIVHKSDVGGVRPHLMDRHQLRAAAADILSSSPGSRLLVMPHLPSGFEIMLGVRSDPLFGSVLVVGRGGVSAEIDADIAVLVGTFTESGFTEHLHQLRCAPLLYGARNQKPLATEPLLAIATALQQFVSAHPGYEIDLNPVFLYERSVEVADARVMVRATSHQQRGDRVAPSHRKE</sequence>
<dbReference type="SUPFAM" id="SSF56059">
    <property type="entry name" value="Glutathione synthetase ATP-binding domain-like"/>
    <property type="match status" value="1"/>
</dbReference>
<dbReference type="InterPro" id="IPR016102">
    <property type="entry name" value="Succinyl-CoA_synth-like"/>
</dbReference>
<dbReference type="RefSeq" id="WP_344785116.1">
    <property type="nucleotide sequence ID" value="NZ_BAABAF010000012.1"/>
</dbReference>
<dbReference type="SMART" id="SM00881">
    <property type="entry name" value="CoA_binding"/>
    <property type="match status" value="1"/>
</dbReference>
<dbReference type="Gene3D" id="3.30.470.20">
    <property type="entry name" value="ATP-grasp fold, B domain"/>
    <property type="match status" value="1"/>
</dbReference>
<proteinExistence type="predicted"/>
<dbReference type="Proteomes" id="UP001500540">
    <property type="component" value="Unassembled WGS sequence"/>
</dbReference>
<dbReference type="PANTHER" id="PTHR42793">
    <property type="entry name" value="COA BINDING DOMAIN CONTAINING PROTEIN"/>
    <property type="match status" value="1"/>
</dbReference>